<sequence>MTKKEMSYMSENKFCPKCGSKLEANVESCPSCGFLLSEIKENSSDSLQKISSTTPLSTQHSIDKSNNQIESNNSIKNDRIENVSKPVIFTDLKQRNIYWKVPLSICTIDIYALRWMFKLTDESSILAGKRLFPPNKKILLYMVISLGFYYWYWAYKMGEIIHLAKTRRGISTEGNKYGTLFAILGTGPLMFSIGLSLIQSKFNYLIRYDTYNKNLNEILSSYKSSF</sequence>
<evidence type="ECO:0000256" key="1">
    <source>
        <dbReference type="SAM" id="MobiDB-lite"/>
    </source>
</evidence>
<evidence type="ECO:0000259" key="3">
    <source>
        <dbReference type="Pfam" id="PF13240"/>
    </source>
</evidence>
<dbReference type="Proteomes" id="UP000283442">
    <property type="component" value="Unassembled WGS sequence"/>
</dbReference>
<name>A0A414NUT0_9FIRM</name>
<feature type="region of interest" description="Disordered" evidence="1">
    <location>
        <begin position="49"/>
        <end position="70"/>
    </location>
</feature>
<dbReference type="Pfam" id="PF14018">
    <property type="entry name" value="DUF4234"/>
    <property type="match status" value="1"/>
</dbReference>
<keyword evidence="2" id="KW-1133">Transmembrane helix</keyword>
<dbReference type="InterPro" id="IPR026870">
    <property type="entry name" value="Zinc_ribbon_dom"/>
</dbReference>
<dbReference type="AlphaFoldDB" id="A0A414NUT0"/>
<dbReference type="InterPro" id="IPR025328">
    <property type="entry name" value="DUF4234"/>
</dbReference>
<dbReference type="EMBL" id="QRHE01000012">
    <property type="protein sequence ID" value="RHF50654.1"/>
    <property type="molecule type" value="Genomic_DNA"/>
</dbReference>
<keyword evidence="2" id="KW-0472">Membrane</keyword>
<protein>
    <submittedName>
        <fullName evidence="5">DUF4234 domain-containing protein</fullName>
    </submittedName>
</protein>
<dbReference type="Pfam" id="PF13240">
    <property type="entry name" value="Zn_Ribbon_1"/>
    <property type="match status" value="1"/>
</dbReference>
<evidence type="ECO:0000259" key="4">
    <source>
        <dbReference type="Pfam" id="PF14018"/>
    </source>
</evidence>
<keyword evidence="2" id="KW-0812">Transmembrane</keyword>
<comment type="caution">
    <text evidence="5">The sequence shown here is derived from an EMBL/GenBank/DDBJ whole genome shotgun (WGS) entry which is preliminary data.</text>
</comment>
<feature type="domain" description="Zinc-ribbon" evidence="3">
    <location>
        <begin position="14"/>
        <end position="34"/>
    </location>
</feature>
<evidence type="ECO:0000313" key="5">
    <source>
        <dbReference type="EMBL" id="RHF50654.1"/>
    </source>
</evidence>
<feature type="domain" description="DUF4234" evidence="4">
    <location>
        <begin position="101"/>
        <end position="162"/>
    </location>
</feature>
<feature type="transmembrane region" description="Helical" evidence="2">
    <location>
        <begin position="138"/>
        <end position="155"/>
    </location>
</feature>
<organism evidence="5 6">
    <name type="scientific">Mitsuokella multacida</name>
    <dbReference type="NCBI Taxonomy" id="52226"/>
    <lineage>
        <taxon>Bacteria</taxon>
        <taxon>Bacillati</taxon>
        <taxon>Bacillota</taxon>
        <taxon>Negativicutes</taxon>
        <taxon>Selenomonadales</taxon>
        <taxon>Selenomonadaceae</taxon>
        <taxon>Mitsuokella</taxon>
    </lineage>
</organism>
<proteinExistence type="predicted"/>
<feature type="transmembrane region" description="Helical" evidence="2">
    <location>
        <begin position="177"/>
        <end position="198"/>
    </location>
</feature>
<evidence type="ECO:0000313" key="6">
    <source>
        <dbReference type="Proteomes" id="UP000283442"/>
    </source>
</evidence>
<reference evidence="5 6" key="1">
    <citation type="submission" date="2018-08" db="EMBL/GenBank/DDBJ databases">
        <title>A genome reference for cultivated species of the human gut microbiota.</title>
        <authorList>
            <person name="Zou Y."/>
            <person name="Xue W."/>
            <person name="Luo G."/>
        </authorList>
    </citation>
    <scope>NUCLEOTIDE SEQUENCE [LARGE SCALE GENOMIC DNA]</scope>
    <source>
        <strain evidence="5 6">AM25-21AC</strain>
    </source>
</reference>
<evidence type="ECO:0000256" key="2">
    <source>
        <dbReference type="SAM" id="Phobius"/>
    </source>
</evidence>
<accession>A0A414NUT0</accession>
<gene>
    <name evidence="5" type="ORF">DW674_10010</name>
</gene>